<keyword evidence="2" id="KW-1185">Reference proteome</keyword>
<name>A0A6C2U3Q5_PONDE</name>
<dbReference type="EMBL" id="CAAHFG010000001">
    <property type="protein sequence ID" value="VGO14467.1"/>
    <property type="molecule type" value="Genomic_DNA"/>
</dbReference>
<accession>A0A6C2U3Q5</accession>
<evidence type="ECO:0000313" key="2">
    <source>
        <dbReference type="Proteomes" id="UP000366872"/>
    </source>
</evidence>
<organism evidence="1 2">
    <name type="scientific">Pontiella desulfatans</name>
    <dbReference type="NCBI Taxonomy" id="2750659"/>
    <lineage>
        <taxon>Bacteria</taxon>
        <taxon>Pseudomonadati</taxon>
        <taxon>Kiritimatiellota</taxon>
        <taxon>Kiritimatiellia</taxon>
        <taxon>Kiritimatiellales</taxon>
        <taxon>Pontiellaceae</taxon>
        <taxon>Pontiella</taxon>
    </lineage>
</organism>
<evidence type="ECO:0000313" key="1">
    <source>
        <dbReference type="EMBL" id="VGO14467.1"/>
    </source>
</evidence>
<dbReference type="Proteomes" id="UP000366872">
    <property type="component" value="Unassembled WGS sequence"/>
</dbReference>
<proteinExistence type="predicted"/>
<gene>
    <name evidence="1" type="ORF">PDESU_03029</name>
</gene>
<protein>
    <submittedName>
        <fullName evidence="1">Uncharacterized protein</fullName>
    </submittedName>
</protein>
<reference evidence="1 2" key="1">
    <citation type="submission" date="2019-04" db="EMBL/GenBank/DDBJ databases">
        <authorList>
            <person name="Van Vliet M D."/>
        </authorList>
    </citation>
    <scope>NUCLEOTIDE SEQUENCE [LARGE SCALE GENOMIC DNA]</scope>
    <source>
        <strain evidence="1 2">F1</strain>
    </source>
</reference>
<sequence>MSIALVLLAGCTAYQPAIVDGRNIGNPNVGWNGYSLLVPEGLAIFNPAMANLESAQVSDFQRWYAEEDRRAASVWYAAFTERFLFEHGTDYFISFIADTYELGGGWASITPMEMQYALQQVARRKMVEINDDAAFNEITEINGHRAVHVSGTSRPYFKKNPLPLAYEGYFILGSLREAFWIEGFGNETFRADLKLKVREVVDGLTIH</sequence>
<dbReference type="AlphaFoldDB" id="A0A6C2U3Q5"/>
<dbReference type="RefSeq" id="WP_136079946.1">
    <property type="nucleotide sequence ID" value="NZ_CAAHFG010000001.1"/>
</dbReference>